<dbReference type="Proteomes" id="UP001295444">
    <property type="component" value="Chromosome 11"/>
</dbReference>
<dbReference type="AlphaFoldDB" id="A0AAD1T885"/>
<evidence type="ECO:0000256" key="3">
    <source>
        <dbReference type="ARBA" id="ARBA00022729"/>
    </source>
</evidence>
<dbReference type="GO" id="GO:0008013">
    <property type="term" value="F:beta-catenin binding"/>
    <property type="evidence" value="ECO:0007669"/>
    <property type="project" value="TreeGrafter"/>
</dbReference>
<feature type="transmembrane region" description="Helical" evidence="14">
    <location>
        <begin position="134"/>
        <end position="158"/>
    </location>
</feature>
<dbReference type="PROSITE" id="PS50268">
    <property type="entry name" value="CADHERIN_2"/>
    <property type="match status" value="1"/>
</dbReference>
<evidence type="ECO:0000313" key="17">
    <source>
        <dbReference type="Proteomes" id="UP001295444"/>
    </source>
</evidence>
<comment type="subcellular location">
    <subcellularLocation>
        <location evidence="1">Membrane</location>
        <topology evidence="1">Single-pass membrane protein</topology>
    </subcellularLocation>
</comment>
<dbReference type="InterPro" id="IPR002126">
    <property type="entry name" value="Cadherin-like_dom"/>
</dbReference>
<keyword evidence="2 14" id="KW-0812">Transmembrane</keyword>
<dbReference type="Gene3D" id="2.60.40.60">
    <property type="entry name" value="Cadherins"/>
    <property type="match status" value="1"/>
</dbReference>
<accession>A0AAD1T885</accession>
<dbReference type="GO" id="GO:0007043">
    <property type="term" value="P:cell-cell junction assembly"/>
    <property type="evidence" value="ECO:0007669"/>
    <property type="project" value="TreeGrafter"/>
</dbReference>
<proteinExistence type="predicted"/>
<dbReference type="SUPFAM" id="SSF49313">
    <property type="entry name" value="Cadherin-like"/>
    <property type="match status" value="1"/>
</dbReference>
<evidence type="ECO:0000256" key="11">
    <source>
        <dbReference type="ARBA" id="ARBA00044253"/>
    </source>
</evidence>
<dbReference type="PANTHER" id="PTHR24027">
    <property type="entry name" value="CADHERIN-23"/>
    <property type="match status" value="1"/>
</dbReference>
<evidence type="ECO:0000256" key="5">
    <source>
        <dbReference type="ARBA" id="ARBA00022837"/>
    </source>
</evidence>
<evidence type="ECO:0000313" key="16">
    <source>
        <dbReference type="EMBL" id="CAH2321323.1"/>
    </source>
</evidence>
<evidence type="ECO:0000256" key="12">
    <source>
        <dbReference type="ARBA" id="ARBA00044335"/>
    </source>
</evidence>
<keyword evidence="9" id="KW-0675">Receptor</keyword>
<dbReference type="EMBL" id="OW240922">
    <property type="protein sequence ID" value="CAH2321323.1"/>
    <property type="molecule type" value="Genomic_DNA"/>
</dbReference>
<dbReference type="GO" id="GO:0007156">
    <property type="term" value="P:homophilic cell adhesion via plasma membrane adhesion molecules"/>
    <property type="evidence" value="ECO:0007669"/>
    <property type="project" value="InterPro"/>
</dbReference>
<keyword evidence="5 13" id="KW-0106">Calcium</keyword>
<feature type="domain" description="Cadherin" evidence="15">
    <location>
        <begin position="28"/>
        <end position="121"/>
    </location>
</feature>
<dbReference type="GO" id="GO:0016477">
    <property type="term" value="P:cell migration"/>
    <property type="evidence" value="ECO:0007669"/>
    <property type="project" value="TreeGrafter"/>
</dbReference>
<protein>
    <recommendedName>
        <fullName evidence="10">Cadherin-related family member 1</fullName>
    </recommendedName>
    <alternativeName>
        <fullName evidence="11">Photoreceptor cadherin</fullName>
    </alternativeName>
    <alternativeName>
        <fullName evidence="12">Protocadherin-21</fullName>
    </alternativeName>
</protein>
<dbReference type="Pfam" id="PF00028">
    <property type="entry name" value="Cadherin"/>
    <property type="match status" value="1"/>
</dbReference>
<dbReference type="GO" id="GO:0034332">
    <property type="term" value="P:adherens junction organization"/>
    <property type="evidence" value="ECO:0007669"/>
    <property type="project" value="TreeGrafter"/>
</dbReference>
<dbReference type="GO" id="GO:0044331">
    <property type="term" value="P:cell-cell adhesion mediated by cadherin"/>
    <property type="evidence" value="ECO:0007669"/>
    <property type="project" value="TreeGrafter"/>
</dbReference>
<organism evidence="16 17">
    <name type="scientific">Pelobates cultripes</name>
    <name type="common">Western spadefoot toad</name>
    <dbReference type="NCBI Taxonomy" id="61616"/>
    <lineage>
        <taxon>Eukaryota</taxon>
        <taxon>Metazoa</taxon>
        <taxon>Chordata</taxon>
        <taxon>Craniata</taxon>
        <taxon>Vertebrata</taxon>
        <taxon>Euteleostomi</taxon>
        <taxon>Amphibia</taxon>
        <taxon>Batrachia</taxon>
        <taxon>Anura</taxon>
        <taxon>Pelobatoidea</taxon>
        <taxon>Pelobatidae</taxon>
        <taxon>Pelobates</taxon>
    </lineage>
</organism>
<evidence type="ECO:0000256" key="14">
    <source>
        <dbReference type="SAM" id="Phobius"/>
    </source>
</evidence>
<keyword evidence="8 14" id="KW-0472">Membrane</keyword>
<evidence type="ECO:0000256" key="4">
    <source>
        <dbReference type="ARBA" id="ARBA00022737"/>
    </source>
</evidence>
<keyword evidence="6" id="KW-0130">Cell adhesion</keyword>
<dbReference type="InterPro" id="IPR015919">
    <property type="entry name" value="Cadherin-like_sf"/>
</dbReference>
<evidence type="ECO:0000259" key="15">
    <source>
        <dbReference type="PROSITE" id="PS50268"/>
    </source>
</evidence>
<reference evidence="16" key="1">
    <citation type="submission" date="2022-03" db="EMBL/GenBank/DDBJ databases">
        <authorList>
            <person name="Alioto T."/>
            <person name="Alioto T."/>
            <person name="Gomez Garrido J."/>
        </authorList>
    </citation>
    <scope>NUCLEOTIDE SEQUENCE</scope>
</reference>
<dbReference type="FunFam" id="2.60.40.60:FF:000126">
    <property type="entry name" value="Cadherin-related family member 1"/>
    <property type="match status" value="1"/>
</dbReference>
<sequence>MGLWGCGVTHHSVSPHFYVRGSQNRNQATDQDANEPNNVVDYFIMQADPANIFDIDQNTGEINLKSYIRSLDIIENITHNKDCKWSVVVQAKDRGSPSFSTTAVVKIDVTEETLLHKGPMAAFLMQSKDNPMKALGVLAGVMAIMVVITVFISTAMFWRNKKSNRVMPMRRIIRRRRTDHPPRTARTEWLKFKKSSHAADKFALEEMEAGIENENGNNNSPCHLLPPSAPSPPPPPRLLPKFNKTEWSLPTVSGSLTPRIIDQQMKERVPSASAALVSELKQMLEKKNAGSSISFY</sequence>
<dbReference type="InterPro" id="IPR039808">
    <property type="entry name" value="Cadherin"/>
</dbReference>
<evidence type="ECO:0000256" key="6">
    <source>
        <dbReference type="ARBA" id="ARBA00022889"/>
    </source>
</evidence>
<dbReference type="PANTHER" id="PTHR24027:SF413">
    <property type="entry name" value="CADHERIN RELATED FAMILY MEMBER 1"/>
    <property type="match status" value="1"/>
</dbReference>
<evidence type="ECO:0000256" key="13">
    <source>
        <dbReference type="PROSITE-ProRule" id="PRU00043"/>
    </source>
</evidence>
<name>A0AAD1T885_PELCU</name>
<keyword evidence="7 14" id="KW-1133">Transmembrane helix</keyword>
<keyword evidence="17" id="KW-1185">Reference proteome</keyword>
<keyword evidence="4" id="KW-0677">Repeat</keyword>
<evidence type="ECO:0000256" key="10">
    <source>
        <dbReference type="ARBA" id="ARBA00044073"/>
    </source>
</evidence>
<evidence type="ECO:0000256" key="7">
    <source>
        <dbReference type="ARBA" id="ARBA00022989"/>
    </source>
</evidence>
<dbReference type="GO" id="GO:0045296">
    <property type="term" value="F:cadherin binding"/>
    <property type="evidence" value="ECO:0007669"/>
    <property type="project" value="TreeGrafter"/>
</dbReference>
<gene>
    <name evidence="16" type="ORF">PECUL_23A032708</name>
</gene>
<evidence type="ECO:0000256" key="1">
    <source>
        <dbReference type="ARBA" id="ARBA00004167"/>
    </source>
</evidence>
<dbReference type="CDD" id="cd11304">
    <property type="entry name" value="Cadherin_repeat"/>
    <property type="match status" value="1"/>
</dbReference>
<dbReference type="GO" id="GO:0000902">
    <property type="term" value="P:cell morphogenesis"/>
    <property type="evidence" value="ECO:0007669"/>
    <property type="project" value="TreeGrafter"/>
</dbReference>
<dbReference type="GO" id="GO:0005509">
    <property type="term" value="F:calcium ion binding"/>
    <property type="evidence" value="ECO:0007669"/>
    <property type="project" value="UniProtKB-UniRule"/>
</dbReference>
<dbReference type="GO" id="GO:0016339">
    <property type="term" value="P:calcium-dependent cell-cell adhesion via plasma membrane cell adhesion molecules"/>
    <property type="evidence" value="ECO:0007669"/>
    <property type="project" value="TreeGrafter"/>
</dbReference>
<keyword evidence="3" id="KW-0732">Signal</keyword>
<evidence type="ECO:0000256" key="2">
    <source>
        <dbReference type="ARBA" id="ARBA00022692"/>
    </source>
</evidence>
<evidence type="ECO:0000256" key="9">
    <source>
        <dbReference type="ARBA" id="ARBA00023170"/>
    </source>
</evidence>
<dbReference type="GO" id="GO:0016342">
    <property type="term" value="C:catenin complex"/>
    <property type="evidence" value="ECO:0007669"/>
    <property type="project" value="TreeGrafter"/>
</dbReference>
<evidence type="ECO:0000256" key="8">
    <source>
        <dbReference type="ARBA" id="ARBA00023136"/>
    </source>
</evidence>
<dbReference type="GO" id="GO:0005912">
    <property type="term" value="C:adherens junction"/>
    <property type="evidence" value="ECO:0007669"/>
    <property type="project" value="TreeGrafter"/>
</dbReference>